<dbReference type="SUPFAM" id="SSF47943">
    <property type="entry name" value="Retrovirus capsid protein, N-terminal core domain"/>
    <property type="match status" value="1"/>
</dbReference>
<comment type="caution">
    <text evidence="1">The sequence shown here is derived from an EMBL/GenBank/DDBJ whole genome shotgun (WGS) entry which is preliminary data.</text>
</comment>
<name>A0A218UY67_9PASE</name>
<keyword evidence="2" id="KW-1185">Reference proteome</keyword>
<dbReference type="InterPro" id="IPR008919">
    <property type="entry name" value="Retrov_capsid_N"/>
</dbReference>
<organism evidence="1 2">
    <name type="scientific">Lonchura striata</name>
    <name type="common">white-rumped munia</name>
    <dbReference type="NCBI Taxonomy" id="40157"/>
    <lineage>
        <taxon>Eukaryota</taxon>
        <taxon>Metazoa</taxon>
        <taxon>Chordata</taxon>
        <taxon>Craniata</taxon>
        <taxon>Vertebrata</taxon>
        <taxon>Euteleostomi</taxon>
        <taxon>Archelosauria</taxon>
        <taxon>Archosauria</taxon>
        <taxon>Dinosauria</taxon>
        <taxon>Saurischia</taxon>
        <taxon>Theropoda</taxon>
        <taxon>Coelurosauria</taxon>
        <taxon>Aves</taxon>
        <taxon>Neognathae</taxon>
        <taxon>Neoaves</taxon>
        <taxon>Telluraves</taxon>
        <taxon>Australaves</taxon>
        <taxon>Passeriformes</taxon>
        <taxon>Passeroidea</taxon>
        <taxon>Estrildidae</taxon>
        <taxon>Estrildinae</taxon>
        <taxon>Lonchura</taxon>
    </lineage>
</organism>
<dbReference type="EMBL" id="MUZQ01000096">
    <property type="protein sequence ID" value="OWK58566.1"/>
    <property type="molecule type" value="Genomic_DNA"/>
</dbReference>
<proteinExistence type="predicted"/>
<accession>A0A218UY67</accession>
<evidence type="ECO:0000313" key="2">
    <source>
        <dbReference type="Proteomes" id="UP000197619"/>
    </source>
</evidence>
<gene>
    <name evidence="1" type="ORF">RLOC_00014850</name>
</gene>
<reference evidence="1 2" key="1">
    <citation type="submission" date="2017-05" db="EMBL/GenBank/DDBJ databases">
        <title>Genome of assembly of the Bengalese finch, Lonchura striata domestica.</title>
        <authorList>
            <person name="Colquitt B.M."/>
            <person name="Brainard M.S."/>
        </authorList>
    </citation>
    <scope>NUCLEOTIDE SEQUENCE [LARGE SCALE GENOMIC DNA]</scope>
    <source>
        <strain evidence="1">White83orange57</strain>
    </source>
</reference>
<dbReference type="PANTHER" id="PTHR33166">
    <property type="entry name" value="GAG_P30 DOMAIN-CONTAINING PROTEIN"/>
    <property type="match status" value="1"/>
</dbReference>
<evidence type="ECO:0000313" key="1">
    <source>
        <dbReference type="EMBL" id="OWK58566.1"/>
    </source>
</evidence>
<dbReference type="InterPro" id="IPR050462">
    <property type="entry name" value="Retroviral_Gag-Pol_poly"/>
</dbReference>
<dbReference type="Gene3D" id="1.10.375.10">
    <property type="entry name" value="Human Immunodeficiency Virus Type 1 Capsid Protein"/>
    <property type="match status" value="1"/>
</dbReference>
<dbReference type="Proteomes" id="UP000197619">
    <property type="component" value="Unassembled WGS sequence"/>
</dbReference>
<dbReference type="GO" id="GO:0016032">
    <property type="term" value="P:viral process"/>
    <property type="evidence" value="ECO:0007669"/>
    <property type="project" value="InterPro"/>
</dbReference>
<sequence length="90" mass="10776">MPGTYQEDPDKMAKAFEMMIKLQDPDWKHIDAILEMLFDSTEREMVVKTSRWFVEEQILTGNLSGTLDFNLPTVDPKWDRYVPMFRERFK</sequence>
<protein>
    <submittedName>
        <fullName evidence="1">Uncharacterized protein</fullName>
    </submittedName>
</protein>
<dbReference type="AlphaFoldDB" id="A0A218UY67"/>